<dbReference type="AlphaFoldDB" id="A0A7S0S737"/>
<dbReference type="EMBL" id="HBFC01000050">
    <property type="protein sequence ID" value="CAD8697352.1"/>
    <property type="molecule type" value="Transcribed_RNA"/>
</dbReference>
<sequence length="183" mass="20030">MNNAGALAPPERTFTLTQMGTNHLDHKPPAPEEMHKAMELMARHSISAKKIPYDTALAYADSFGPGGITARNVSGCYTYAGCGGLCVVCPTCVYQFPLSDDCVCGFSFLCGVPLLFPFCLCERKRNNWVTRDKHGIKTGEVVVVDREMGTHLCYGVQCCSSTMDEFPFCVARRCCEGKPVKLV</sequence>
<evidence type="ECO:0000313" key="1">
    <source>
        <dbReference type="EMBL" id="CAD8697352.1"/>
    </source>
</evidence>
<proteinExistence type="predicted"/>
<organism evidence="1">
    <name type="scientific">Mantoniella antarctica</name>
    <dbReference type="NCBI Taxonomy" id="81844"/>
    <lineage>
        <taxon>Eukaryota</taxon>
        <taxon>Viridiplantae</taxon>
        <taxon>Chlorophyta</taxon>
        <taxon>Mamiellophyceae</taxon>
        <taxon>Mamiellales</taxon>
        <taxon>Mamiellaceae</taxon>
        <taxon>Mantoniella</taxon>
    </lineage>
</organism>
<protein>
    <submittedName>
        <fullName evidence="1">Uncharacterized protein</fullName>
    </submittedName>
</protein>
<gene>
    <name evidence="1" type="ORF">MANT1106_LOCUS31</name>
</gene>
<reference evidence="1" key="1">
    <citation type="submission" date="2021-01" db="EMBL/GenBank/DDBJ databases">
        <authorList>
            <person name="Corre E."/>
            <person name="Pelletier E."/>
            <person name="Niang G."/>
            <person name="Scheremetjew M."/>
            <person name="Finn R."/>
            <person name="Kale V."/>
            <person name="Holt S."/>
            <person name="Cochrane G."/>
            <person name="Meng A."/>
            <person name="Brown T."/>
            <person name="Cohen L."/>
        </authorList>
    </citation>
    <scope>NUCLEOTIDE SEQUENCE</scope>
    <source>
        <strain evidence="1">SL-175</strain>
    </source>
</reference>
<accession>A0A7S0S737</accession>
<name>A0A7S0S737_9CHLO</name>